<accession>A0ABW6AV48</accession>
<evidence type="ECO:0000313" key="1">
    <source>
        <dbReference type="EMBL" id="MFD2937870.1"/>
    </source>
</evidence>
<reference evidence="2" key="1">
    <citation type="journal article" date="2019" name="Int. J. Syst. Evol. Microbiol.">
        <title>The Global Catalogue of Microorganisms (GCM) 10K type strain sequencing project: providing services to taxonomists for standard genome sequencing and annotation.</title>
        <authorList>
            <consortium name="The Broad Institute Genomics Platform"/>
            <consortium name="The Broad Institute Genome Sequencing Center for Infectious Disease"/>
            <person name="Wu L."/>
            <person name="Ma J."/>
        </authorList>
    </citation>
    <scope>NUCLEOTIDE SEQUENCE [LARGE SCALE GENOMIC DNA]</scope>
    <source>
        <strain evidence="2">KCTC 52490</strain>
    </source>
</reference>
<proteinExistence type="predicted"/>
<sequence length="170" mass="18606">MTTNHTGLNLTSGIYRLSLKSHFSPEDNSLAKLKKEKAIAKSVKLEGYISPAGKLVIPAKSFEQLDLPIDLTWVKVGTDTGKRKIKTLYLVPSDSEDNGFELVKAAKSYTISLDIILKKGGIDFGQTKYSFTLTPFTDESGTSGYALKLTGYLPKPVYTGKPSGRKPKSR</sequence>
<dbReference type="RefSeq" id="WP_381508343.1">
    <property type="nucleotide sequence ID" value="NZ_JBHUOM010000048.1"/>
</dbReference>
<keyword evidence="2" id="KW-1185">Reference proteome</keyword>
<gene>
    <name evidence="1" type="ORF">ACFS25_29160</name>
</gene>
<organism evidence="1 2">
    <name type="scientific">Spirosoma flavum</name>
    <dbReference type="NCBI Taxonomy" id="2048557"/>
    <lineage>
        <taxon>Bacteria</taxon>
        <taxon>Pseudomonadati</taxon>
        <taxon>Bacteroidota</taxon>
        <taxon>Cytophagia</taxon>
        <taxon>Cytophagales</taxon>
        <taxon>Cytophagaceae</taxon>
        <taxon>Spirosoma</taxon>
    </lineage>
</organism>
<evidence type="ECO:0000313" key="2">
    <source>
        <dbReference type="Proteomes" id="UP001597512"/>
    </source>
</evidence>
<protein>
    <submittedName>
        <fullName evidence="1">Uncharacterized protein</fullName>
    </submittedName>
</protein>
<comment type="caution">
    <text evidence="1">The sequence shown here is derived from an EMBL/GenBank/DDBJ whole genome shotgun (WGS) entry which is preliminary data.</text>
</comment>
<dbReference type="EMBL" id="JBHUOM010000048">
    <property type="protein sequence ID" value="MFD2937870.1"/>
    <property type="molecule type" value="Genomic_DNA"/>
</dbReference>
<dbReference type="Proteomes" id="UP001597512">
    <property type="component" value="Unassembled WGS sequence"/>
</dbReference>
<name>A0ABW6AV48_9BACT</name>